<accession>A0A1Y1T773</accession>
<feature type="signal peptide" evidence="5">
    <location>
        <begin position="1"/>
        <end position="20"/>
    </location>
</feature>
<dbReference type="InterPro" id="IPR019734">
    <property type="entry name" value="TPR_rpt"/>
</dbReference>
<dbReference type="OrthoDB" id="1149028at2"/>
<sequence>MKKNILTLSLLSFLSISAIAQKDEIKNAESAVEDGNFDQAKTEISAAESLLSEANSKWQERFYIAKAKAYLADGSSTSVEDFKTAGEAYSKAIELGSEDAEQGLANLRNQLVQSAIDDQNTEEYTSAANKLVASYELNQQDTVYLYYAAANSLNAQDYDSALKYYEQLKELDYDGSSITYTAVNKETGETESFGSKEQRDLMSKTDQYTDPKEEKQPSKRGEIAKNIALIHIQEGNNDKAIAAMEDAKSNNPDDLGLLQAEANMYYQMGEKEKYNQLMNELVKKNPNDAGLYYNLGVSTAELGDQEKAVEYYKKALEIDPDMDNARMNIAAVILSKEREIIDEMNGLGMSKEDNKRYDELAEARKEIYREAIPYLEAIVEKNPENTDAVRTAMNIYTQIGENEKAAEMKALLE</sequence>
<dbReference type="STRING" id="1185767.IIF7_05942"/>
<organism evidence="6 7">
    <name type="scientific">Zunongwangia atlantica 22II14-10F7</name>
    <dbReference type="NCBI Taxonomy" id="1185767"/>
    <lineage>
        <taxon>Bacteria</taxon>
        <taxon>Pseudomonadati</taxon>
        <taxon>Bacteroidota</taxon>
        <taxon>Flavobacteriia</taxon>
        <taxon>Flavobacteriales</taxon>
        <taxon>Flavobacteriaceae</taxon>
        <taxon>Zunongwangia</taxon>
    </lineage>
</organism>
<feature type="region of interest" description="Disordered" evidence="4">
    <location>
        <begin position="188"/>
        <end position="220"/>
    </location>
</feature>
<keyword evidence="5" id="KW-0732">Signal</keyword>
<evidence type="ECO:0000256" key="1">
    <source>
        <dbReference type="ARBA" id="ARBA00022737"/>
    </source>
</evidence>
<proteinExistence type="predicted"/>
<dbReference type="InterPro" id="IPR011990">
    <property type="entry name" value="TPR-like_helical_dom_sf"/>
</dbReference>
<gene>
    <name evidence="6" type="ORF">IIF7_05942</name>
</gene>
<comment type="caution">
    <text evidence="6">The sequence shown here is derived from an EMBL/GenBank/DDBJ whole genome shotgun (WGS) entry which is preliminary data.</text>
</comment>
<feature type="repeat" description="TPR" evidence="3">
    <location>
        <begin position="289"/>
        <end position="322"/>
    </location>
</feature>
<keyword evidence="1" id="KW-0677">Repeat</keyword>
<feature type="chain" id="PRO_5010988346" evidence="5">
    <location>
        <begin position="21"/>
        <end position="413"/>
    </location>
</feature>
<dbReference type="EMBL" id="ARYN01000004">
    <property type="protein sequence ID" value="ORL46562.1"/>
    <property type="molecule type" value="Genomic_DNA"/>
</dbReference>
<evidence type="ECO:0000313" key="7">
    <source>
        <dbReference type="Proteomes" id="UP000192746"/>
    </source>
</evidence>
<dbReference type="Proteomes" id="UP000192746">
    <property type="component" value="Unassembled WGS sequence"/>
</dbReference>
<evidence type="ECO:0000256" key="4">
    <source>
        <dbReference type="SAM" id="MobiDB-lite"/>
    </source>
</evidence>
<dbReference type="Pfam" id="PF13181">
    <property type="entry name" value="TPR_8"/>
    <property type="match status" value="1"/>
</dbReference>
<name>A0A1Y1T773_9FLAO</name>
<dbReference type="PROSITE" id="PS50005">
    <property type="entry name" value="TPR"/>
    <property type="match status" value="1"/>
</dbReference>
<dbReference type="Pfam" id="PF00515">
    <property type="entry name" value="TPR_1"/>
    <property type="match status" value="1"/>
</dbReference>
<reference evidence="6 7" key="1">
    <citation type="submission" date="2013-04" db="EMBL/GenBank/DDBJ databases">
        <title>Zunongwangia sp. 22II14-10F7 Genome Sequencing.</title>
        <authorList>
            <person name="Lai Q."/>
            <person name="Shao Z."/>
        </authorList>
    </citation>
    <scope>NUCLEOTIDE SEQUENCE [LARGE SCALE GENOMIC DNA]</scope>
    <source>
        <strain evidence="6 7">22II14-10F7</strain>
    </source>
</reference>
<dbReference type="AlphaFoldDB" id="A0A1Y1T773"/>
<evidence type="ECO:0000256" key="5">
    <source>
        <dbReference type="SAM" id="SignalP"/>
    </source>
</evidence>
<keyword evidence="7" id="KW-1185">Reference proteome</keyword>
<dbReference type="PROSITE" id="PS50293">
    <property type="entry name" value="TPR_REGION"/>
    <property type="match status" value="1"/>
</dbReference>
<evidence type="ECO:0000256" key="2">
    <source>
        <dbReference type="ARBA" id="ARBA00022803"/>
    </source>
</evidence>
<dbReference type="SUPFAM" id="SSF48452">
    <property type="entry name" value="TPR-like"/>
    <property type="match status" value="2"/>
</dbReference>
<dbReference type="PANTHER" id="PTHR44943:SF4">
    <property type="entry name" value="TPR REPEAT-CONTAINING PROTEIN MJ0798"/>
    <property type="match status" value="1"/>
</dbReference>
<protein>
    <submittedName>
        <fullName evidence="6">Uncharacterized protein</fullName>
    </submittedName>
</protein>
<evidence type="ECO:0000256" key="3">
    <source>
        <dbReference type="PROSITE-ProRule" id="PRU00339"/>
    </source>
</evidence>
<feature type="compositionally biased region" description="Basic and acidic residues" evidence="4">
    <location>
        <begin position="194"/>
        <end position="220"/>
    </location>
</feature>
<dbReference type="SMART" id="SM00028">
    <property type="entry name" value="TPR"/>
    <property type="match status" value="3"/>
</dbReference>
<dbReference type="PANTHER" id="PTHR44943">
    <property type="entry name" value="CELLULOSE SYNTHASE OPERON PROTEIN C"/>
    <property type="match status" value="1"/>
</dbReference>
<evidence type="ECO:0000313" key="6">
    <source>
        <dbReference type="EMBL" id="ORL46562.1"/>
    </source>
</evidence>
<dbReference type="RefSeq" id="WP_084840757.1">
    <property type="nucleotide sequence ID" value="NZ_ARYN01000004.1"/>
</dbReference>
<keyword evidence="2 3" id="KW-0802">TPR repeat</keyword>
<dbReference type="InterPro" id="IPR051685">
    <property type="entry name" value="Ycf3/AcsC/BcsC/TPR_MFPF"/>
</dbReference>
<dbReference type="Gene3D" id="1.25.40.10">
    <property type="entry name" value="Tetratricopeptide repeat domain"/>
    <property type="match status" value="3"/>
</dbReference>